<name>A0A8S3WWH8_PARAO</name>
<dbReference type="InterPro" id="IPR002076">
    <property type="entry name" value="ELO_fam"/>
</dbReference>
<dbReference type="GO" id="GO:0034626">
    <property type="term" value="P:fatty acid elongation, polyunsaturated fatty acid"/>
    <property type="evidence" value="ECO:0007669"/>
    <property type="project" value="TreeGrafter"/>
</dbReference>
<dbReference type="OrthoDB" id="434092at2759"/>
<evidence type="ECO:0000256" key="4">
    <source>
        <dbReference type="ARBA" id="ARBA00022692"/>
    </source>
</evidence>
<dbReference type="PANTHER" id="PTHR11157:SF103">
    <property type="entry name" value="ELONGATION OF VERY LONG CHAIN FATTY ACIDS PROTEIN"/>
    <property type="match status" value="1"/>
</dbReference>
<evidence type="ECO:0000256" key="3">
    <source>
        <dbReference type="ARBA" id="ARBA00022679"/>
    </source>
</evidence>
<dbReference type="EC" id="2.3.1.199" evidence="10"/>
<organism evidence="11 12">
    <name type="scientific">Parnassius apollo</name>
    <name type="common">Apollo butterfly</name>
    <name type="synonym">Papilio apollo</name>
    <dbReference type="NCBI Taxonomy" id="110799"/>
    <lineage>
        <taxon>Eukaryota</taxon>
        <taxon>Metazoa</taxon>
        <taxon>Ecdysozoa</taxon>
        <taxon>Arthropoda</taxon>
        <taxon>Hexapoda</taxon>
        <taxon>Insecta</taxon>
        <taxon>Pterygota</taxon>
        <taxon>Neoptera</taxon>
        <taxon>Endopterygota</taxon>
        <taxon>Lepidoptera</taxon>
        <taxon>Glossata</taxon>
        <taxon>Ditrysia</taxon>
        <taxon>Papilionoidea</taxon>
        <taxon>Papilionidae</taxon>
        <taxon>Parnassiinae</taxon>
        <taxon>Parnassini</taxon>
        <taxon>Parnassius</taxon>
        <taxon>Parnassius</taxon>
    </lineage>
</organism>
<dbReference type="AlphaFoldDB" id="A0A8S3WWH8"/>
<dbReference type="GO" id="GO:0030148">
    <property type="term" value="P:sphingolipid biosynthetic process"/>
    <property type="evidence" value="ECO:0007669"/>
    <property type="project" value="TreeGrafter"/>
</dbReference>
<feature type="transmembrane region" description="Helical" evidence="10">
    <location>
        <begin position="114"/>
        <end position="133"/>
    </location>
</feature>
<comment type="caution">
    <text evidence="11">The sequence shown here is derived from an EMBL/GenBank/DDBJ whole genome shotgun (WGS) entry which is preliminary data.</text>
</comment>
<evidence type="ECO:0000313" key="11">
    <source>
        <dbReference type="EMBL" id="CAG4986879.1"/>
    </source>
</evidence>
<accession>A0A8S3WWH8</accession>
<evidence type="ECO:0000256" key="2">
    <source>
        <dbReference type="ARBA" id="ARBA00022516"/>
    </source>
</evidence>
<proteinExistence type="inferred from homology"/>
<feature type="transmembrane region" description="Helical" evidence="10">
    <location>
        <begin position="145"/>
        <end position="162"/>
    </location>
</feature>
<evidence type="ECO:0000256" key="7">
    <source>
        <dbReference type="ARBA" id="ARBA00023098"/>
    </source>
</evidence>
<sequence>MNSTAALGLRFPDWDLNKSQYDEIDSLPIMATPGPVLMILATYLVFVLKIGPALMAKRKPFKLTATLLLYNGIQVVLSLYLVQRYFRNLLDMGLTPKKCFIQDNKYRDQILLGIWLYFAAKVTELLDTVFFVLRKKDNQITFLHLYHHSIMMIGTWTILKYWPSHTLIFIGFLNSLVHVFMYTYYGLSALGPNVAKYLFWKKHMTTFQLVQFVCILIQYVATEKNSECPPAKGVATFVAFVKVIDIGIEEQEILENLTSSCEKPSVKRLKRLDINAILNNEEVARMETDACTKQQEEKQKMSKIWVIIKRVKEILFSESKVEEKILDIVKLVTEELKIIFMKLIMEKGILNKLLNAVNG</sequence>
<keyword evidence="6 10" id="KW-1133">Transmembrane helix</keyword>
<reference evidence="11" key="1">
    <citation type="submission" date="2021-04" db="EMBL/GenBank/DDBJ databases">
        <authorList>
            <person name="Tunstrom K."/>
        </authorList>
    </citation>
    <scope>NUCLEOTIDE SEQUENCE</scope>
</reference>
<comment type="catalytic activity">
    <reaction evidence="10">
        <text>a very-long-chain acyl-CoA + malonyl-CoA + H(+) = a very-long-chain 3-oxoacyl-CoA + CO2 + CoA</text>
        <dbReference type="Rhea" id="RHEA:32727"/>
        <dbReference type="ChEBI" id="CHEBI:15378"/>
        <dbReference type="ChEBI" id="CHEBI:16526"/>
        <dbReference type="ChEBI" id="CHEBI:57287"/>
        <dbReference type="ChEBI" id="CHEBI:57384"/>
        <dbReference type="ChEBI" id="CHEBI:90725"/>
        <dbReference type="ChEBI" id="CHEBI:90736"/>
        <dbReference type="EC" id="2.3.1.199"/>
    </reaction>
</comment>
<keyword evidence="3 10" id="KW-0808">Transferase</keyword>
<keyword evidence="12" id="KW-1185">Reference proteome</keyword>
<keyword evidence="4 10" id="KW-0812">Transmembrane</keyword>
<comment type="subcellular location">
    <subcellularLocation>
        <location evidence="1">Membrane</location>
        <topology evidence="1">Multi-pass membrane protein</topology>
    </subcellularLocation>
</comment>
<evidence type="ECO:0000256" key="9">
    <source>
        <dbReference type="ARBA" id="ARBA00023160"/>
    </source>
</evidence>
<dbReference type="GO" id="GO:0009922">
    <property type="term" value="F:fatty acid elongase activity"/>
    <property type="evidence" value="ECO:0007669"/>
    <property type="project" value="UniProtKB-EC"/>
</dbReference>
<feature type="transmembrane region" description="Helical" evidence="10">
    <location>
        <begin position="67"/>
        <end position="86"/>
    </location>
</feature>
<evidence type="ECO:0000256" key="6">
    <source>
        <dbReference type="ARBA" id="ARBA00022989"/>
    </source>
</evidence>
<dbReference type="GO" id="GO:0005789">
    <property type="term" value="C:endoplasmic reticulum membrane"/>
    <property type="evidence" value="ECO:0007669"/>
    <property type="project" value="TreeGrafter"/>
</dbReference>
<keyword evidence="2 10" id="KW-0444">Lipid biosynthesis</keyword>
<dbReference type="PANTHER" id="PTHR11157">
    <property type="entry name" value="FATTY ACID ACYL TRANSFERASE-RELATED"/>
    <property type="match status" value="1"/>
</dbReference>
<dbReference type="GO" id="GO:0042761">
    <property type="term" value="P:very long-chain fatty acid biosynthetic process"/>
    <property type="evidence" value="ECO:0007669"/>
    <property type="project" value="TreeGrafter"/>
</dbReference>
<feature type="transmembrane region" description="Helical" evidence="10">
    <location>
        <begin position="168"/>
        <end position="191"/>
    </location>
</feature>
<evidence type="ECO:0000256" key="5">
    <source>
        <dbReference type="ARBA" id="ARBA00022832"/>
    </source>
</evidence>
<keyword evidence="9 10" id="KW-0275">Fatty acid biosynthesis</keyword>
<dbReference type="Pfam" id="PF01151">
    <property type="entry name" value="ELO"/>
    <property type="match status" value="1"/>
</dbReference>
<feature type="transmembrane region" description="Helical" evidence="10">
    <location>
        <begin position="36"/>
        <end position="55"/>
    </location>
</feature>
<dbReference type="EMBL" id="CAJQZP010000824">
    <property type="protein sequence ID" value="CAG4986879.1"/>
    <property type="molecule type" value="Genomic_DNA"/>
</dbReference>
<evidence type="ECO:0000256" key="1">
    <source>
        <dbReference type="ARBA" id="ARBA00004141"/>
    </source>
</evidence>
<evidence type="ECO:0000313" key="12">
    <source>
        <dbReference type="Proteomes" id="UP000691718"/>
    </source>
</evidence>
<dbReference type="Proteomes" id="UP000691718">
    <property type="component" value="Unassembled WGS sequence"/>
</dbReference>
<dbReference type="GO" id="GO:0034625">
    <property type="term" value="P:fatty acid elongation, monounsaturated fatty acid"/>
    <property type="evidence" value="ECO:0007669"/>
    <property type="project" value="TreeGrafter"/>
</dbReference>
<keyword evidence="8 10" id="KW-0472">Membrane</keyword>
<dbReference type="GO" id="GO:0019367">
    <property type="term" value="P:fatty acid elongation, saturated fatty acid"/>
    <property type="evidence" value="ECO:0007669"/>
    <property type="project" value="TreeGrafter"/>
</dbReference>
<gene>
    <name evidence="11" type="ORF">PAPOLLO_LOCUS11350</name>
</gene>
<comment type="similarity">
    <text evidence="10">Belongs to the ELO family.</text>
</comment>
<evidence type="ECO:0000256" key="10">
    <source>
        <dbReference type="RuleBase" id="RU361115"/>
    </source>
</evidence>
<protein>
    <recommendedName>
        <fullName evidence="10">Elongation of very long chain fatty acids protein</fullName>
        <ecNumber evidence="10">2.3.1.199</ecNumber>
    </recommendedName>
    <alternativeName>
        <fullName evidence="10">Very-long-chain 3-oxoacyl-CoA synthase</fullName>
    </alternativeName>
</protein>
<evidence type="ECO:0000256" key="8">
    <source>
        <dbReference type="ARBA" id="ARBA00023136"/>
    </source>
</evidence>
<keyword evidence="5 10" id="KW-0276">Fatty acid metabolism</keyword>
<keyword evidence="7 10" id="KW-0443">Lipid metabolism</keyword>